<comment type="caution">
    <text evidence="1">The sequence shown here is derived from an EMBL/GenBank/DDBJ whole genome shotgun (WGS) entry which is preliminary data.</text>
</comment>
<evidence type="ECO:0000313" key="1">
    <source>
        <dbReference type="EMBL" id="SPJ92829.1"/>
    </source>
</evidence>
<keyword evidence="2" id="KW-1185">Reference proteome</keyword>
<gene>
    <name evidence="1" type="ORF">FTOL_13794</name>
</gene>
<reference evidence="1" key="1">
    <citation type="submission" date="2018-03" db="EMBL/GenBank/DDBJ databases">
        <authorList>
            <person name="Guldener U."/>
        </authorList>
    </citation>
    <scope>NUCLEOTIDE SEQUENCE</scope>
</reference>
<evidence type="ECO:0000313" key="2">
    <source>
        <dbReference type="Proteomes" id="UP001187734"/>
    </source>
</evidence>
<name>A0AAE8MMU6_9HYPO</name>
<organism evidence="1 2">
    <name type="scientific">Fusarium torulosum</name>
    <dbReference type="NCBI Taxonomy" id="33205"/>
    <lineage>
        <taxon>Eukaryota</taxon>
        <taxon>Fungi</taxon>
        <taxon>Dikarya</taxon>
        <taxon>Ascomycota</taxon>
        <taxon>Pezizomycotina</taxon>
        <taxon>Sordariomycetes</taxon>
        <taxon>Hypocreomycetidae</taxon>
        <taxon>Hypocreales</taxon>
        <taxon>Nectriaceae</taxon>
        <taxon>Fusarium</taxon>
    </lineage>
</organism>
<dbReference type="EMBL" id="ONZP01001049">
    <property type="protein sequence ID" value="SPJ92829.1"/>
    <property type="molecule type" value="Genomic_DNA"/>
</dbReference>
<dbReference type="SUPFAM" id="SSF54236">
    <property type="entry name" value="Ubiquitin-like"/>
    <property type="match status" value="1"/>
</dbReference>
<dbReference type="InterPro" id="IPR029071">
    <property type="entry name" value="Ubiquitin-like_domsf"/>
</dbReference>
<accession>A0AAE8MMU6</accession>
<proteinExistence type="predicted"/>
<dbReference type="Gene3D" id="3.10.20.90">
    <property type="entry name" value="Phosphatidylinositol 3-kinase Catalytic Subunit, Chain A, domain 1"/>
    <property type="match status" value="1"/>
</dbReference>
<dbReference type="AlphaFoldDB" id="A0AAE8MMU6"/>
<protein>
    <recommendedName>
        <fullName evidence="3">Ubiquitin-like domain-containing protein</fullName>
    </recommendedName>
</protein>
<sequence length="103" mass="11572">MRGMAAKPSEKSPTYPITVISVFGSPHSFRIDAGYLIQMKIPMPEVTQNGQPDPLSMSISSLKGLLFRQWRNTWGLKPVNPSFIRLIFFGKLLDDQMSLKGKC</sequence>
<evidence type="ECO:0008006" key="3">
    <source>
        <dbReference type="Google" id="ProtNLM"/>
    </source>
</evidence>
<dbReference type="CDD" id="cd17039">
    <property type="entry name" value="Ubl_ubiquitin_like"/>
    <property type="match status" value="1"/>
</dbReference>
<dbReference type="Proteomes" id="UP001187734">
    <property type="component" value="Unassembled WGS sequence"/>
</dbReference>